<dbReference type="PANTHER" id="PTHR11879:SF22">
    <property type="entry name" value="ASPARTATE AMINOTRANSFERASE, MITOCHONDRIAL"/>
    <property type="match status" value="1"/>
</dbReference>
<reference evidence="8 9" key="1">
    <citation type="submission" date="2014-07" db="EMBL/GenBank/DDBJ databases">
        <authorList>
            <person name="McCorrison J."/>
            <person name="Sanka R."/>
            <person name="Torralba M."/>
            <person name="Gillis M."/>
            <person name="Haft D.H."/>
            <person name="Methe B."/>
            <person name="Sutton G."/>
            <person name="Nelson K.E."/>
        </authorList>
    </citation>
    <scope>NUCLEOTIDE SEQUENCE [LARGE SCALE GENOMIC DNA]</scope>
    <source>
        <strain evidence="8 9">DNF00314</strain>
    </source>
</reference>
<evidence type="ECO:0000256" key="1">
    <source>
        <dbReference type="ARBA" id="ARBA00001933"/>
    </source>
</evidence>
<dbReference type="Gene3D" id="3.40.640.10">
    <property type="entry name" value="Type I PLP-dependent aspartate aminotransferase-like (Major domain)"/>
    <property type="match status" value="1"/>
</dbReference>
<dbReference type="RefSeq" id="WP_028257396.1">
    <property type="nucleotide sequence ID" value="NZ_JRNT01000005.1"/>
</dbReference>
<dbReference type="InterPro" id="IPR004839">
    <property type="entry name" value="Aminotransferase_I/II_large"/>
</dbReference>
<dbReference type="InterPro" id="IPR015424">
    <property type="entry name" value="PyrdxlP-dep_Trfase"/>
</dbReference>
<evidence type="ECO:0000256" key="5">
    <source>
        <dbReference type="ARBA" id="ARBA00022679"/>
    </source>
</evidence>
<dbReference type="GO" id="GO:0006520">
    <property type="term" value="P:amino acid metabolic process"/>
    <property type="evidence" value="ECO:0007669"/>
    <property type="project" value="InterPro"/>
</dbReference>
<keyword evidence="9" id="KW-1185">Reference proteome</keyword>
<dbReference type="GO" id="GO:0030170">
    <property type="term" value="F:pyridoxal phosphate binding"/>
    <property type="evidence" value="ECO:0007669"/>
    <property type="project" value="InterPro"/>
</dbReference>
<feature type="domain" description="Aminotransferase class I/classII large" evidence="7">
    <location>
        <begin position="42"/>
        <end position="403"/>
    </location>
</feature>
<comment type="subunit">
    <text evidence="3">Homodimer.</text>
</comment>
<keyword evidence="4 8" id="KW-0032">Aminotransferase</keyword>
<dbReference type="eggNOG" id="COG1448">
    <property type="taxonomic scope" value="Bacteria"/>
</dbReference>
<dbReference type="EMBL" id="JRNT01000005">
    <property type="protein sequence ID" value="KGF48145.1"/>
    <property type="molecule type" value="Genomic_DNA"/>
</dbReference>
<protein>
    <submittedName>
        <fullName evidence="8">Aminotransferase</fullName>
    </submittedName>
</protein>
<dbReference type="GO" id="GO:0008483">
    <property type="term" value="F:transaminase activity"/>
    <property type="evidence" value="ECO:0007669"/>
    <property type="project" value="UniProtKB-KW"/>
</dbReference>
<keyword evidence="5 8" id="KW-0808">Transferase</keyword>
<comment type="similarity">
    <text evidence="2">Belongs to the class-I pyridoxal-phosphate-dependent aminotransferase family.</text>
</comment>
<dbReference type="InterPro" id="IPR015422">
    <property type="entry name" value="PyrdxlP-dep_Trfase_small"/>
</dbReference>
<evidence type="ECO:0000256" key="3">
    <source>
        <dbReference type="ARBA" id="ARBA00011738"/>
    </source>
</evidence>
<sequence>MSMTMAAKQARGKKQNDVIFAASSAAQSDIKLNGKDHVVNGTVGSILDEDGQIVFLQSVKEEYLHLPNNEYIAYAPIAGLPEYLSAVYKACFEDAKPDAYIDAVATAGGTGGIHHLVHNYTALGDTVLTADWYWGNYKTICKDSGRILSTFTLLTDTNEFNIDSFKEEVMHLSKEQENLLILLNTPGNNPTGFSISDTSWNEILAFLSSLVASTTTKIILGVDVAYLDYAGEKHAVRQFFKKFSQLPKEILTVICYSVSKGFTMYGQRLGAMIGISSNQDVIDEFHEINAITSRATWSNLCRPAQRTIANLVSDDKKFAAYEEEREAYNSLIHERAAIFVEEAKSCGLPLLPYKGGFFLTIPTTQSTKICDALKEKHIYVIPLVKGIRVAACSIPKKQMKGLALSIYETMKELHSL</sequence>
<evidence type="ECO:0000259" key="7">
    <source>
        <dbReference type="Pfam" id="PF00155"/>
    </source>
</evidence>
<dbReference type="PANTHER" id="PTHR11879">
    <property type="entry name" value="ASPARTATE AMINOTRANSFERASE"/>
    <property type="match status" value="1"/>
</dbReference>
<dbReference type="InterPro" id="IPR000796">
    <property type="entry name" value="Asp_trans"/>
</dbReference>
<evidence type="ECO:0000313" key="9">
    <source>
        <dbReference type="Proteomes" id="UP000029628"/>
    </source>
</evidence>
<evidence type="ECO:0000256" key="6">
    <source>
        <dbReference type="ARBA" id="ARBA00022898"/>
    </source>
</evidence>
<evidence type="ECO:0000256" key="2">
    <source>
        <dbReference type="ARBA" id="ARBA00007441"/>
    </source>
</evidence>
<evidence type="ECO:0000313" key="8">
    <source>
        <dbReference type="EMBL" id="KGF48145.1"/>
    </source>
</evidence>
<dbReference type="AlphaFoldDB" id="A0A096AMW9"/>
<dbReference type="SUPFAM" id="SSF53383">
    <property type="entry name" value="PLP-dependent transferases"/>
    <property type="match status" value="1"/>
</dbReference>
<name>A0A096AMW9_9FIRM</name>
<comment type="cofactor">
    <cofactor evidence="1">
        <name>pyridoxal 5'-phosphate</name>
        <dbReference type="ChEBI" id="CHEBI:597326"/>
    </cofactor>
</comment>
<dbReference type="Gene3D" id="3.90.1150.10">
    <property type="entry name" value="Aspartate Aminotransferase, domain 1"/>
    <property type="match status" value="1"/>
</dbReference>
<accession>A0A096AMW9</accession>
<organism evidence="8 9">
    <name type="scientific">Veillonella montpellierensis DNF00314</name>
    <dbReference type="NCBI Taxonomy" id="1401067"/>
    <lineage>
        <taxon>Bacteria</taxon>
        <taxon>Bacillati</taxon>
        <taxon>Bacillota</taxon>
        <taxon>Negativicutes</taxon>
        <taxon>Veillonellales</taxon>
        <taxon>Veillonellaceae</taxon>
        <taxon>Veillonella</taxon>
    </lineage>
</organism>
<gene>
    <name evidence="8" type="ORF">HMPREF0872_00675</name>
</gene>
<dbReference type="GO" id="GO:0042802">
    <property type="term" value="F:identical protein binding"/>
    <property type="evidence" value="ECO:0007669"/>
    <property type="project" value="TreeGrafter"/>
</dbReference>
<dbReference type="Pfam" id="PF00155">
    <property type="entry name" value="Aminotran_1_2"/>
    <property type="match status" value="1"/>
</dbReference>
<dbReference type="CDD" id="cd00609">
    <property type="entry name" value="AAT_like"/>
    <property type="match status" value="1"/>
</dbReference>
<comment type="caution">
    <text evidence="8">The sequence shown here is derived from an EMBL/GenBank/DDBJ whole genome shotgun (WGS) entry which is preliminary data.</text>
</comment>
<dbReference type="Proteomes" id="UP000029628">
    <property type="component" value="Unassembled WGS sequence"/>
</dbReference>
<dbReference type="InterPro" id="IPR015421">
    <property type="entry name" value="PyrdxlP-dep_Trfase_major"/>
</dbReference>
<proteinExistence type="inferred from homology"/>
<evidence type="ECO:0000256" key="4">
    <source>
        <dbReference type="ARBA" id="ARBA00022576"/>
    </source>
</evidence>
<keyword evidence="6" id="KW-0663">Pyridoxal phosphate</keyword>